<dbReference type="EMBL" id="JADHOK010000062">
    <property type="protein sequence ID" value="MBL6762039.1"/>
    <property type="molecule type" value="Genomic_DNA"/>
</dbReference>
<keyword evidence="3 7" id="KW-0812">Transmembrane</keyword>
<dbReference type="InterPro" id="IPR051790">
    <property type="entry name" value="Cytochrome_c-biogenesis_DsbD"/>
</dbReference>
<evidence type="ECO:0000256" key="6">
    <source>
        <dbReference type="ARBA" id="ARBA00023136"/>
    </source>
</evidence>
<keyword evidence="4" id="KW-0201">Cytochrome c-type biogenesis</keyword>
<dbReference type="GO" id="GO:0016020">
    <property type="term" value="C:membrane"/>
    <property type="evidence" value="ECO:0007669"/>
    <property type="project" value="UniProtKB-SubCell"/>
</dbReference>
<protein>
    <submittedName>
        <fullName evidence="9">Cytochrome c biogenesis protein CcdA</fullName>
    </submittedName>
</protein>
<dbReference type="Pfam" id="PF02683">
    <property type="entry name" value="DsbD_TM"/>
    <property type="match status" value="1"/>
</dbReference>
<evidence type="ECO:0000256" key="7">
    <source>
        <dbReference type="SAM" id="Phobius"/>
    </source>
</evidence>
<evidence type="ECO:0000256" key="4">
    <source>
        <dbReference type="ARBA" id="ARBA00022748"/>
    </source>
</evidence>
<comment type="similarity">
    <text evidence="2">Belongs to the DsbD family.</text>
</comment>
<keyword evidence="5 7" id="KW-1133">Transmembrane helix</keyword>
<feature type="transmembrane region" description="Helical" evidence="7">
    <location>
        <begin position="177"/>
        <end position="199"/>
    </location>
</feature>
<evidence type="ECO:0000256" key="3">
    <source>
        <dbReference type="ARBA" id="ARBA00022692"/>
    </source>
</evidence>
<proteinExistence type="inferred from homology"/>
<organism evidence="9 10">
    <name type="scientific">PS1 clade bacterium</name>
    <dbReference type="NCBI Taxonomy" id="2175152"/>
    <lineage>
        <taxon>Bacteria</taxon>
        <taxon>Pseudomonadati</taxon>
        <taxon>Pseudomonadota</taxon>
        <taxon>Alphaproteobacteria</taxon>
        <taxon>PS1 clade</taxon>
    </lineage>
</organism>
<comment type="caution">
    <text evidence="9">The sequence shown here is derived from an EMBL/GenBank/DDBJ whole genome shotgun (WGS) entry which is preliminary data.</text>
</comment>
<evidence type="ECO:0000313" key="10">
    <source>
        <dbReference type="Proteomes" id="UP000785783"/>
    </source>
</evidence>
<accession>A0A937HH25</accession>
<comment type="subcellular location">
    <subcellularLocation>
        <location evidence="1">Membrane</location>
        <topology evidence="1">Multi-pass membrane protein</topology>
    </subcellularLocation>
</comment>
<name>A0A937HH25_9PROT</name>
<feature type="domain" description="Cytochrome C biogenesis protein transmembrane" evidence="8">
    <location>
        <begin position="8"/>
        <end position="202"/>
    </location>
</feature>
<evidence type="ECO:0000313" key="9">
    <source>
        <dbReference type="EMBL" id="MBL6762039.1"/>
    </source>
</evidence>
<feature type="transmembrane region" description="Helical" evidence="7">
    <location>
        <begin position="211"/>
        <end position="240"/>
    </location>
</feature>
<sequence>MDGFLVSAFAAFFGGALSFLSPCVLPLVPGYLCFAAGLQFSELSELDEKGQATARIMPGALAFVGGFSAVFIALGAGAAAINPLLLAYQAELAYVAGGAIIILGLHVGEVIHIPLLAREARLQENTRVAQSRAPLIAAFIMGLAFAFGWTPCIGPILATILALAAARDSLGEGVTLLAVYAAGLGLPFILAALGVGRFLAASQRIKRHMLWVTRGAGALLVVTGGLIMAGSLQAIAGYMLDWFPFMATLG</sequence>
<feature type="transmembrane region" description="Helical" evidence="7">
    <location>
        <begin position="93"/>
        <end position="115"/>
    </location>
</feature>
<gene>
    <name evidence="9" type="ORF">ISQ19_05000</name>
</gene>
<feature type="transmembrane region" description="Helical" evidence="7">
    <location>
        <begin position="56"/>
        <end position="81"/>
    </location>
</feature>
<dbReference type="Proteomes" id="UP000785783">
    <property type="component" value="Unassembled WGS sequence"/>
</dbReference>
<evidence type="ECO:0000256" key="5">
    <source>
        <dbReference type="ARBA" id="ARBA00022989"/>
    </source>
</evidence>
<dbReference type="InterPro" id="IPR003834">
    <property type="entry name" value="Cyt_c_assmbl_TM_dom"/>
</dbReference>
<dbReference type="PANTHER" id="PTHR31272:SF4">
    <property type="entry name" value="CYTOCHROME C-TYPE BIOGENESIS PROTEIN HI_1454-RELATED"/>
    <property type="match status" value="1"/>
</dbReference>
<dbReference type="AlphaFoldDB" id="A0A937HH25"/>
<feature type="transmembrane region" description="Helical" evidence="7">
    <location>
        <begin position="135"/>
        <end position="165"/>
    </location>
</feature>
<evidence type="ECO:0000256" key="1">
    <source>
        <dbReference type="ARBA" id="ARBA00004141"/>
    </source>
</evidence>
<dbReference type="GO" id="GO:0017004">
    <property type="term" value="P:cytochrome complex assembly"/>
    <property type="evidence" value="ECO:0007669"/>
    <property type="project" value="UniProtKB-KW"/>
</dbReference>
<evidence type="ECO:0000259" key="8">
    <source>
        <dbReference type="Pfam" id="PF02683"/>
    </source>
</evidence>
<keyword evidence="6 7" id="KW-0472">Membrane</keyword>
<evidence type="ECO:0000256" key="2">
    <source>
        <dbReference type="ARBA" id="ARBA00006143"/>
    </source>
</evidence>
<reference evidence="9" key="1">
    <citation type="submission" date="2020-10" db="EMBL/GenBank/DDBJ databases">
        <title>Microbiome of the Black Sea water column analyzed by genome centric metagenomics.</title>
        <authorList>
            <person name="Cabello-Yeves P.J."/>
            <person name="Callieri C."/>
            <person name="Picazo A."/>
            <person name="Mehrshad M."/>
            <person name="Haro-Moreno J.M."/>
            <person name="Roda-Garcia J."/>
            <person name="Dzembekova N."/>
            <person name="Slabakova V."/>
            <person name="Slabakova N."/>
            <person name="Moncheva S."/>
            <person name="Rodriguez-Valera F."/>
        </authorList>
    </citation>
    <scope>NUCLEOTIDE SEQUENCE</scope>
    <source>
        <strain evidence="9">BS307-5m-G5</strain>
    </source>
</reference>
<dbReference type="PANTHER" id="PTHR31272">
    <property type="entry name" value="CYTOCHROME C-TYPE BIOGENESIS PROTEIN HI_1454-RELATED"/>
    <property type="match status" value="1"/>
</dbReference>